<dbReference type="Proteomes" id="UP000295515">
    <property type="component" value="Unassembled WGS sequence"/>
</dbReference>
<evidence type="ECO:0000313" key="2">
    <source>
        <dbReference type="Proteomes" id="UP000295515"/>
    </source>
</evidence>
<evidence type="ECO:0000313" key="1">
    <source>
        <dbReference type="EMBL" id="TCW01000.1"/>
    </source>
</evidence>
<sequence length="129" mass="14585">MILDVSIYRIEVAEIAKSLRMFNKIDYLDDDSSKEKQVLGKWSDYRKYLDEYSVAIVAVGREEITNVGQKIQRTDFIVLTLIHPSADISEEVPVEGGEFSNLCQINNCGRVSNGKGMHSFKLHASTNKN</sequence>
<protein>
    <submittedName>
        <fullName evidence="1">Uncharacterized protein</fullName>
    </submittedName>
</protein>
<gene>
    <name evidence="1" type="ORF">EDD60_105104</name>
</gene>
<organism evidence="1 2">
    <name type="scientific">Longibaculum muris</name>
    <dbReference type="NCBI Taxonomy" id="1796628"/>
    <lineage>
        <taxon>Bacteria</taxon>
        <taxon>Bacillati</taxon>
        <taxon>Bacillota</taxon>
        <taxon>Erysipelotrichia</taxon>
        <taxon>Erysipelotrichales</taxon>
        <taxon>Coprobacillaceae</taxon>
        <taxon>Longibaculum</taxon>
    </lineage>
</organism>
<accession>A0A4R3Z638</accession>
<proteinExistence type="predicted"/>
<dbReference type="AlphaFoldDB" id="A0A4R3Z638"/>
<dbReference type="EMBL" id="SMCQ01000005">
    <property type="protein sequence ID" value="TCW01000.1"/>
    <property type="molecule type" value="Genomic_DNA"/>
</dbReference>
<name>A0A4R3Z638_9FIRM</name>
<dbReference type="Gene3D" id="3.40.50.20">
    <property type="match status" value="1"/>
</dbReference>
<reference evidence="1 2" key="1">
    <citation type="submission" date="2019-03" db="EMBL/GenBank/DDBJ databases">
        <title>Genomic Encyclopedia of Type Strains, Phase IV (KMG-IV): sequencing the most valuable type-strain genomes for metagenomic binning, comparative biology and taxonomic classification.</title>
        <authorList>
            <person name="Goeker M."/>
        </authorList>
    </citation>
    <scope>NUCLEOTIDE SEQUENCE [LARGE SCALE GENOMIC DNA]</scope>
    <source>
        <strain evidence="1 2">DSM 29487</strain>
    </source>
</reference>
<keyword evidence="2" id="KW-1185">Reference proteome</keyword>
<comment type="caution">
    <text evidence="1">The sequence shown here is derived from an EMBL/GenBank/DDBJ whole genome shotgun (WGS) entry which is preliminary data.</text>
</comment>